<dbReference type="Proteomes" id="UP000576152">
    <property type="component" value="Unassembled WGS sequence"/>
</dbReference>
<dbReference type="SUPFAM" id="SSF47384">
    <property type="entry name" value="Homodimeric domain of signal transducing histidine kinase"/>
    <property type="match status" value="1"/>
</dbReference>
<dbReference type="InterPro" id="IPR036097">
    <property type="entry name" value="HisK_dim/P_sf"/>
</dbReference>
<feature type="domain" description="PAC" evidence="13">
    <location>
        <begin position="214"/>
        <end position="266"/>
    </location>
</feature>
<dbReference type="Gene3D" id="3.30.565.10">
    <property type="entry name" value="Histidine kinase-like ATPase, C-terminal domain"/>
    <property type="match status" value="1"/>
</dbReference>
<organism evidence="14 15">
    <name type="scientific">Limimaricola variabilis</name>
    <dbReference type="NCBI Taxonomy" id="1492771"/>
    <lineage>
        <taxon>Bacteria</taxon>
        <taxon>Pseudomonadati</taxon>
        <taxon>Pseudomonadota</taxon>
        <taxon>Alphaproteobacteria</taxon>
        <taxon>Rhodobacterales</taxon>
        <taxon>Paracoccaceae</taxon>
        <taxon>Limimaricola</taxon>
    </lineage>
</organism>
<evidence type="ECO:0000256" key="1">
    <source>
        <dbReference type="ARBA" id="ARBA00000085"/>
    </source>
</evidence>
<dbReference type="PROSITE" id="PS50112">
    <property type="entry name" value="PAS"/>
    <property type="match status" value="2"/>
</dbReference>
<dbReference type="NCBIfam" id="TIGR00229">
    <property type="entry name" value="sensory_box"/>
    <property type="match status" value="2"/>
</dbReference>
<gene>
    <name evidence="14" type="ORF">FHS00_003415</name>
</gene>
<keyword evidence="8" id="KW-0902">Two-component regulatory system</keyword>
<feature type="domain" description="PAS" evidence="12">
    <location>
        <begin position="11"/>
        <end position="84"/>
    </location>
</feature>
<comment type="caution">
    <text evidence="14">The sequence shown here is derived from an EMBL/GenBank/DDBJ whole genome shotgun (WGS) entry which is preliminary data.</text>
</comment>
<evidence type="ECO:0000313" key="14">
    <source>
        <dbReference type="EMBL" id="MBB3713808.1"/>
    </source>
</evidence>
<evidence type="ECO:0000259" key="12">
    <source>
        <dbReference type="PROSITE" id="PS50112"/>
    </source>
</evidence>
<protein>
    <recommendedName>
        <fullName evidence="2">histidine kinase</fullName>
        <ecNumber evidence="2">2.7.13.3</ecNumber>
    </recommendedName>
</protein>
<keyword evidence="6" id="KW-0418">Kinase</keyword>
<dbReference type="SMART" id="SM00387">
    <property type="entry name" value="HATPase_c"/>
    <property type="match status" value="1"/>
</dbReference>
<evidence type="ECO:0000256" key="5">
    <source>
        <dbReference type="ARBA" id="ARBA00022741"/>
    </source>
</evidence>
<feature type="domain" description="PAS" evidence="12">
    <location>
        <begin position="139"/>
        <end position="212"/>
    </location>
</feature>
<dbReference type="CDD" id="cd00082">
    <property type="entry name" value="HisKA"/>
    <property type="match status" value="1"/>
</dbReference>
<dbReference type="PROSITE" id="PS50113">
    <property type="entry name" value="PAC"/>
    <property type="match status" value="2"/>
</dbReference>
<evidence type="ECO:0000259" key="13">
    <source>
        <dbReference type="PROSITE" id="PS50113"/>
    </source>
</evidence>
<dbReference type="PANTHER" id="PTHR43065:SF49">
    <property type="entry name" value="HISTIDINE KINASE"/>
    <property type="match status" value="1"/>
</dbReference>
<evidence type="ECO:0000256" key="9">
    <source>
        <dbReference type="PROSITE-ProRule" id="PRU00169"/>
    </source>
</evidence>
<dbReference type="InterPro" id="IPR003594">
    <property type="entry name" value="HATPase_dom"/>
</dbReference>
<dbReference type="Pfam" id="PF00512">
    <property type="entry name" value="HisKA"/>
    <property type="match status" value="1"/>
</dbReference>
<dbReference type="PANTHER" id="PTHR43065">
    <property type="entry name" value="SENSOR HISTIDINE KINASE"/>
    <property type="match status" value="1"/>
</dbReference>
<keyword evidence="5" id="KW-0547">Nucleotide-binding</keyword>
<dbReference type="Pfam" id="PF00072">
    <property type="entry name" value="Response_reg"/>
    <property type="match status" value="1"/>
</dbReference>
<evidence type="ECO:0000313" key="15">
    <source>
        <dbReference type="Proteomes" id="UP000576152"/>
    </source>
</evidence>
<dbReference type="SUPFAM" id="SSF55785">
    <property type="entry name" value="PYP-like sensor domain (PAS domain)"/>
    <property type="match status" value="2"/>
</dbReference>
<dbReference type="PROSITE" id="PS50110">
    <property type="entry name" value="RESPONSE_REGULATORY"/>
    <property type="match status" value="1"/>
</dbReference>
<dbReference type="RefSeq" id="WP_221188899.1">
    <property type="nucleotide sequence ID" value="NZ_JACIBX010000021.1"/>
</dbReference>
<dbReference type="Pfam" id="PF00989">
    <property type="entry name" value="PAS"/>
    <property type="match status" value="1"/>
</dbReference>
<evidence type="ECO:0000256" key="2">
    <source>
        <dbReference type="ARBA" id="ARBA00012438"/>
    </source>
</evidence>
<evidence type="ECO:0000256" key="4">
    <source>
        <dbReference type="ARBA" id="ARBA00022679"/>
    </source>
</evidence>
<dbReference type="SUPFAM" id="SSF52172">
    <property type="entry name" value="CheY-like"/>
    <property type="match status" value="1"/>
</dbReference>
<sequence>MTEAVAMPVSENERHRLLLEAITDYAIYMLDSGGHVSSWNPGAERFKGYTASEIMGAHFSRFYTEDDRARGLPEEILRTAANAGRYEGEGWRVRKDGRRFWAHVVVDPIRSATGDLLGFAKITRDLTERRAREEELRRSQEQFRLLVQGVTDYAIYMLDPDGHVASWNAGAQRIKGYAPWEILGKHFSRFYTEEDREDGLPLRALETARQEGRFENEGWRVRKDGTRFWASVVVDAIHDDEGELIGFAKVTRDITEKREAQKALEVAHEELLQSRKMEALGQLAGGIAHDFNNLLMAISGSLELLQRRLPNDPQITRLIDNALQGAQRGSALTGRLLAFARRQPLEPRLVDLPSLIEGLRDLLQLSLGGDIQIEVSASPAMPPVMVDAAQLELALLNVATNARDAMPDGGRLTIRISQEEAPSARDTDRTLARRVCLAISDTGEGMDEETLARAADPFFTTKGPGKGTGLGLSVVHGLLEESGGRLILKSWKGEGTTVEMWFTAVTAPQGQLANTSTKSSDKSVVDTPLTVLAVDDDALVLMNTVIMLEDLGYEVIEANSGAEALAKLDEHEVDLLLTDHAMPQMSGTELAHAARERHPGLQVLLATGFLELPKDSTCANLPKLLKPFSMEQLQTAIREATDY</sequence>
<dbReference type="InterPro" id="IPR000700">
    <property type="entry name" value="PAS-assoc_C"/>
</dbReference>
<evidence type="ECO:0000259" key="10">
    <source>
        <dbReference type="PROSITE" id="PS50109"/>
    </source>
</evidence>
<feature type="modified residue" description="4-aspartylphosphate" evidence="9">
    <location>
        <position position="579"/>
    </location>
</feature>
<dbReference type="InterPro" id="IPR001789">
    <property type="entry name" value="Sig_transdc_resp-reg_receiver"/>
</dbReference>
<dbReference type="Pfam" id="PF13426">
    <property type="entry name" value="PAS_9"/>
    <property type="match status" value="1"/>
</dbReference>
<dbReference type="EMBL" id="JACIBX010000021">
    <property type="protein sequence ID" value="MBB3713808.1"/>
    <property type="molecule type" value="Genomic_DNA"/>
</dbReference>
<dbReference type="SMART" id="SM00091">
    <property type="entry name" value="PAS"/>
    <property type="match status" value="2"/>
</dbReference>
<evidence type="ECO:0000256" key="7">
    <source>
        <dbReference type="ARBA" id="ARBA00022840"/>
    </source>
</evidence>
<dbReference type="PRINTS" id="PR00344">
    <property type="entry name" value="BCTRLSENSOR"/>
</dbReference>
<dbReference type="InterPro" id="IPR035965">
    <property type="entry name" value="PAS-like_dom_sf"/>
</dbReference>
<dbReference type="InterPro" id="IPR013767">
    <property type="entry name" value="PAS_fold"/>
</dbReference>
<name>A0ABR6HTB7_9RHOB</name>
<evidence type="ECO:0000256" key="3">
    <source>
        <dbReference type="ARBA" id="ARBA00022553"/>
    </source>
</evidence>
<keyword evidence="4" id="KW-0808">Transferase</keyword>
<dbReference type="InterPro" id="IPR001610">
    <property type="entry name" value="PAC"/>
</dbReference>
<dbReference type="SMART" id="SM00388">
    <property type="entry name" value="HisKA"/>
    <property type="match status" value="1"/>
</dbReference>
<evidence type="ECO:0000256" key="8">
    <source>
        <dbReference type="ARBA" id="ARBA00023012"/>
    </source>
</evidence>
<feature type="domain" description="PAC" evidence="13">
    <location>
        <begin position="86"/>
        <end position="138"/>
    </location>
</feature>
<dbReference type="Gene3D" id="3.30.450.20">
    <property type="entry name" value="PAS domain"/>
    <property type="match status" value="2"/>
</dbReference>
<dbReference type="InterPro" id="IPR004358">
    <property type="entry name" value="Sig_transdc_His_kin-like_C"/>
</dbReference>
<dbReference type="CDD" id="cd00130">
    <property type="entry name" value="PAS"/>
    <property type="match status" value="2"/>
</dbReference>
<dbReference type="Pfam" id="PF02518">
    <property type="entry name" value="HATPase_c"/>
    <property type="match status" value="1"/>
</dbReference>
<dbReference type="InterPro" id="IPR003661">
    <property type="entry name" value="HisK_dim/P_dom"/>
</dbReference>
<keyword evidence="3 9" id="KW-0597">Phosphoprotein</keyword>
<dbReference type="SUPFAM" id="SSF55874">
    <property type="entry name" value="ATPase domain of HSP90 chaperone/DNA topoisomerase II/histidine kinase"/>
    <property type="match status" value="1"/>
</dbReference>
<dbReference type="InterPro" id="IPR011006">
    <property type="entry name" value="CheY-like_superfamily"/>
</dbReference>
<feature type="domain" description="Histidine kinase" evidence="10">
    <location>
        <begin position="286"/>
        <end position="506"/>
    </location>
</feature>
<evidence type="ECO:0000256" key="6">
    <source>
        <dbReference type="ARBA" id="ARBA00022777"/>
    </source>
</evidence>
<proteinExistence type="predicted"/>
<dbReference type="InterPro" id="IPR005467">
    <property type="entry name" value="His_kinase_dom"/>
</dbReference>
<keyword evidence="7" id="KW-0067">ATP-binding</keyword>
<dbReference type="InterPro" id="IPR000014">
    <property type="entry name" value="PAS"/>
</dbReference>
<evidence type="ECO:0000259" key="11">
    <source>
        <dbReference type="PROSITE" id="PS50110"/>
    </source>
</evidence>
<dbReference type="SMART" id="SM00448">
    <property type="entry name" value="REC"/>
    <property type="match status" value="1"/>
</dbReference>
<feature type="domain" description="Response regulatory" evidence="11">
    <location>
        <begin position="530"/>
        <end position="641"/>
    </location>
</feature>
<dbReference type="PROSITE" id="PS50109">
    <property type="entry name" value="HIS_KIN"/>
    <property type="match status" value="1"/>
</dbReference>
<dbReference type="Gene3D" id="3.40.50.2300">
    <property type="match status" value="1"/>
</dbReference>
<reference evidence="14 15" key="1">
    <citation type="submission" date="2020-08" db="EMBL/GenBank/DDBJ databases">
        <title>Genomic Encyclopedia of Type Strains, Phase III (KMG-III): the genomes of soil and plant-associated and newly described type strains.</title>
        <authorList>
            <person name="Whitman W."/>
        </authorList>
    </citation>
    <scope>NUCLEOTIDE SEQUENCE [LARGE SCALE GENOMIC DNA]</scope>
    <source>
        <strain evidence="14 15">CECT 8572</strain>
    </source>
</reference>
<keyword evidence="15" id="KW-1185">Reference proteome</keyword>
<dbReference type="Gene3D" id="1.10.287.130">
    <property type="match status" value="1"/>
</dbReference>
<comment type="catalytic activity">
    <reaction evidence="1">
        <text>ATP + protein L-histidine = ADP + protein N-phospho-L-histidine.</text>
        <dbReference type="EC" id="2.7.13.3"/>
    </reaction>
</comment>
<dbReference type="EC" id="2.7.13.3" evidence="2"/>
<dbReference type="SMART" id="SM00086">
    <property type="entry name" value="PAC"/>
    <property type="match status" value="2"/>
</dbReference>
<accession>A0ABR6HTB7</accession>
<dbReference type="InterPro" id="IPR036890">
    <property type="entry name" value="HATPase_C_sf"/>
</dbReference>